<proteinExistence type="predicted"/>
<name>A0A2N9HV37_FAGSY</name>
<reference evidence="1" key="1">
    <citation type="submission" date="2018-02" db="EMBL/GenBank/DDBJ databases">
        <authorList>
            <person name="Cohen D.B."/>
            <person name="Kent A.D."/>
        </authorList>
    </citation>
    <scope>NUCLEOTIDE SEQUENCE</scope>
</reference>
<evidence type="ECO:0000313" key="1">
    <source>
        <dbReference type="EMBL" id="SPD15630.1"/>
    </source>
</evidence>
<gene>
    <name evidence="1" type="ORF">FSB_LOCUS43512</name>
</gene>
<protein>
    <submittedName>
        <fullName evidence="1">Uncharacterized protein</fullName>
    </submittedName>
</protein>
<accession>A0A2N9HV37</accession>
<organism evidence="1">
    <name type="scientific">Fagus sylvatica</name>
    <name type="common">Beechnut</name>
    <dbReference type="NCBI Taxonomy" id="28930"/>
    <lineage>
        <taxon>Eukaryota</taxon>
        <taxon>Viridiplantae</taxon>
        <taxon>Streptophyta</taxon>
        <taxon>Embryophyta</taxon>
        <taxon>Tracheophyta</taxon>
        <taxon>Spermatophyta</taxon>
        <taxon>Magnoliopsida</taxon>
        <taxon>eudicotyledons</taxon>
        <taxon>Gunneridae</taxon>
        <taxon>Pentapetalae</taxon>
        <taxon>rosids</taxon>
        <taxon>fabids</taxon>
        <taxon>Fagales</taxon>
        <taxon>Fagaceae</taxon>
        <taxon>Fagus</taxon>
    </lineage>
</organism>
<dbReference type="EMBL" id="OIVN01004127">
    <property type="protein sequence ID" value="SPD15630.1"/>
    <property type="molecule type" value="Genomic_DNA"/>
</dbReference>
<sequence>MKEASSVCVSNSMTPRWNIKVHEVARNSFRHAYHLLRCISGQNHKENTAEVSLTAQDAENEFRKLLTLLDGSMPSDCRRIRKGPLPNFHDINPAELMESPNSLPQDFAACKNSTQPCTVRELFPLQSNNKSPTALIQSDNFSMCRHKQNQELRQCYSETNIVANKSITGLSQLSEQQSTSLSGIAKSEASKIHVASTGGCHCSKQR</sequence>
<dbReference type="AlphaFoldDB" id="A0A2N9HV37"/>